<accession>A0AAD5QI44</accession>
<evidence type="ECO:0000313" key="3">
    <source>
        <dbReference type="Proteomes" id="UP001196413"/>
    </source>
</evidence>
<feature type="transmembrane region" description="Helical" evidence="1">
    <location>
        <begin position="53"/>
        <end position="78"/>
    </location>
</feature>
<evidence type="ECO:0000313" key="2">
    <source>
        <dbReference type="EMBL" id="KAJ1352768.1"/>
    </source>
</evidence>
<keyword evidence="1" id="KW-0472">Membrane</keyword>
<name>A0AAD5QI44_PARTN</name>
<evidence type="ECO:0000256" key="1">
    <source>
        <dbReference type="SAM" id="Phobius"/>
    </source>
</evidence>
<gene>
    <name evidence="2" type="ORF">KIN20_009193</name>
</gene>
<protein>
    <submittedName>
        <fullName evidence="2">Uncharacterized protein</fullName>
    </submittedName>
</protein>
<sequence>MVPEHRFRGAWILAGLYTAIMVESATFGVLSHVTLAEMIEYSQITVEQRSSAAVLILTFALVSLIGYTLTLPCLCYAVQKHSASALIPYLVWRMLFTLIVLFVMIWQATLSTKKPVLFGSVFYDRQLPVAVWEILVGTVFFSIALRAHREFTTKRLRREETIENDPIT</sequence>
<dbReference type="Proteomes" id="UP001196413">
    <property type="component" value="Unassembled WGS sequence"/>
</dbReference>
<keyword evidence="1" id="KW-0812">Transmembrane</keyword>
<reference evidence="2" key="1">
    <citation type="submission" date="2021-06" db="EMBL/GenBank/DDBJ databases">
        <title>Parelaphostrongylus tenuis whole genome reference sequence.</title>
        <authorList>
            <person name="Garwood T.J."/>
            <person name="Larsen P.A."/>
            <person name="Fountain-Jones N.M."/>
            <person name="Garbe J.R."/>
            <person name="Macchietto M.G."/>
            <person name="Kania S.A."/>
            <person name="Gerhold R.W."/>
            <person name="Richards J.E."/>
            <person name="Wolf T.M."/>
        </authorList>
    </citation>
    <scope>NUCLEOTIDE SEQUENCE</scope>
    <source>
        <strain evidence="2">MNPRO001-30</strain>
        <tissue evidence="2">Meninges</tissue>
    </source>
</reference>
<feature type="transmembrane region" description="Helical" evidence="1">
    <location>
        <begin position="90"/>
        <end position="109"/>
    </location>
</feature>
<dbReference type="EMBL" id="JAHQIW010001544">
    <property type="protein sequence ID" value="KAJ1352768.1"/>
    <property type="molecule type" value="Genomic_DNA"/>
</dbReference>
<feature type="transmembrane region" description="Helical" evidence="1">
    <location>
        <begin position="12"/>
        <end position="33"/>
    </location>
</feature>
<proteinExistence type="predicted"/>
<keyword evidence="3" id="KW-1185">Reference proteome</keyword>
<dbReference type="AlphaFoldDB" id="A0AAD5QI44"/>
<keyword evidence="1" id="KW-1133">Transmembrane helix</keyword>
<organism evidence="2 3">
    <name type="scientific">Parelaphostrongylus tenuis</name>
    <name type="common">Meningeal worm</name>
    <dbReference type="NCBI Taxonomy" id="148309"/>
    <lineage>
        <taxon>Eukaryota</taxon>
        <taxon>Metazoa</taxon>
        <taxon>Ecdysozoa</taxon>
        <taxon>Nematoda</taxon>
        <taxon>Chromadorea</taxon>
        <taxon>Rhabditida</taxon>
        <taxon>Rhabditina</taxon>
        <taxon>Rhabditomorpha</taxon>
        <taxon>Strongyloidea</taxon>
        <taxon>Metastrongylidae</taxon>
        <taxon>Parelaphostrongylus</taxon>
    </lineage>
</organism>
<feature type="transmembrane region" description="Helical" evidence="1">
    <location>
        <begin position="129"/>
        <end position="148"/>
    </location>
</feature>
<comment type="caution">
    <text evidence="2">The sequence shown here is derived from an EMBL/GenBank/DDBJ whole genome shotgun (WGS) entry which is preliminary data.</text>
</comment>